<sequence length="51" mass="6060">MPEHRCEALTARGGTCRRKAVAYHPVGRGREVLLCREHQRHAQERRVRLRR</sequence>
<name>A0A5B8RBM4_9ZZZZ</name>
<proteinExistence type="predicted"/>
<dbReference type="AlphaFoldDB" id="A0A5B8RBM4"/>
<protein>
    <submittedName>
        <fullName evidence="1">Uncharacterized protein</fullName>
    </submittedName>
</protein>
<reference evidence="1" key="1">
    <citation type="submission" date="2019-06" db="EMBL/GenBank/DDBJ databases">
        <authorList>
            <person name="Murdoch R.W."/>
            <person name="Fathepure B."/>
        </authorList>
    </citation>
    <scope>NUCLEOTIDE SEQUENCE</scope>
</reference>
<evidence type="ECO:0000313" key="1">
    <source>
        <dbReference type="EMBL" id="QEA05358.1"/>
    </source>
</evidence>
<dbReference type="EMBL" id="MN079100">
    <property type="protein sequence ID" value="QEA05358.1"/>
    <property type="molecule type" value="Genomic_DNA"/>
</dbReference>
<accession>A0A5B8RBM4</accession>
<gene>
    <name evidence="1" type="ORF">KBTEX_01679</name>
</gene>
<organism evidence="1">
    <name type="scientific">uncultured organism</name>
    <dbReference type="NCBI Taxonomy" id="155900"/>
    <lineage>
        <taxon>unclassified sequences</taxon>
        <taxon>environmental samples</taxon>
    </lineage>
</organism>